<organism evidence="10 11">
    <name type="scientific">Acidaminococcus intestini</name>
    <dbReference type="NCBI Taxonomy" id="187327"/>
    <lineage>
        <taxon>Bacteria</taxon>
        <taxon>Bacillati</taxon>
        <taxon>Bacillota</taxon>
        <taxon>Negativicutes</taxon>
        <taxon>Acidaminococcales</taxon>
        <taxon>Acidaminococcaceae</taxon>
        <taxon>Acidaminococcus</taxon>
    </lineage>
</organism>
<keyword evidence="7" id="KW-0028">Amino-acid biosynthesis</keyword>
<evidence type="ECO:0000256" key="3">
    <source>
        <dbReference type="ARBA" id="ARBA00022723"/>
    </source>
</evidence>
<evidence type="ECO:0000256" key="5">
    <source>
        <dbReference type="ARBA" id="ARBA00023014"/>
    </source>
</evidence>
<feature type="domain" description="Dihydroxy-acid/6-phosphogluconate dehydratase C-terminal" evidence="9">
    <location>
        <begin position="353"/>
        <end position="543"/>
    </location>
</feature>
<dbReference type="InterPro" id="IPR020558">
    <property type="entry name" value="DiOHA_6PGluconate_deHydtase_CS"/>
</dbReference>
<dbReference type="InterPro" id="IPR037237">
    <property type="entry name" value="IlvD/EDD_N"/>
</dbReference>
<dbReference type="AlphaFoldDB" id="A0A943I268"/>
<keyword evidence="4" id="KW-0408">Iron</keyword>
<protein>
    <submittedName>
        <fullName evidence="10">Dihydroxy-acid dehydratase</fullName>
    </submittedName>
</protein>
<gene>
    <name evidence="10" type="ORF">KHX13_10060</name>
</gene>
<keyword evidence="6" id="KW-0456">Lyase</keyword>
<keyword evidence="2" id="KW-0001">2Fe-2S</keyword>
<dbReference type="Pfam" id="PF00920">
    <property type="entry name" value="ILVD_EDD_N"/>
    <property type="match status" value="1"/>
</dbReference>
<evidence type="ECO:0000256" key="2">
    <source>
        <dbReference type="ARBA" id="ARBA00022714"/>
    </source>
</evidence>
<evidence type="ECO:0000313" key="10">
    <source>
        <dbReference type="EMBL" id="MBS5520625.1"/>
    </source>
</evidence>
<name>A0A943I268_9FIRM</name>
<dbReference type="PANTHER" id="PTHR43661">
    <property type="entry name" value="D-XYLONATE DEHYDRATASE"/>
    <property type="match status" value="1"/>
</dbReference>
<dbReference type="GO" id="GO:0051537">
    <property type="term" value="F:2 iron, 2 sulfur cluster binding"/>
    <property type="evidence" value="ECO:0007669"/>
    <property type="project" value="UniProtKB-KW"/>
</dbReference>
<reference evidence="10" key="1">
    <citation type="submission" date="2021-02" db="EMBL/GenBank/DDBJ databases">
        <title>Infant gut strain persistence is associated with maternal origin, phylogeny, and functional potential including surface adhesion and iron acquisition.</title>
        <authorList>
            <person name="Lou Y.C."/>
        </authorList>
    </citation>
    <scope>NUCLEOTIDE SEQUENCE</scope>
    <source>
        <strain evidence="10">L3_106_000M1_dasL3_106_000M1_concoct_15</strain>
    </source>
</reference>
<accession>A0A943I268</accession>
<evidence type="ECO:0000256" key="1">
    <source>
        <dbReference type="ARBA" id="ARBA00006486"/>
    </source>
</evidence>
<dbReference type="PANTHER" id="PTHR43661:SF3">
    <property type="entry name" value="D-XYLONATE DEHYDRATASE YAGF-RELATED"/>
    <property type="match status" value="1"/>
</dbReference>
<keyword evidence="7" id="KW-0100">Branched-chain amino acid biosynthesis</keyword>
<evidence type="ECO:0000259" key="8">
    <source>
        <dbReference type="Pfam" id="PF00920"/>
    </source>
</evidence>
<proteinExistence type="inferred from homology"/>
<dbReference type="Gene3D" id="3.50.30.80">
    <property type="entry name" value="IlvD/EDD C-terminal domain-like"/>
    <property type="match status" value="1"/>
</dbReference>
<comment type="caution">
    <text evidence="10">The sequence shown here is derived from an EMBL/GenBank/DDBJ whole genome shotgun (WGS) entry which is preliminary data.</text>
</comment>
<dbReference type="GO" id="GO:0009082">
    <property type="term" value="P:branched-chain amino acid biosynthetic process"/>
    <property type="evidence" value="ECO:0007669"/>
    <property type="project" value="UniProtKB-KW"/>
</dbReference>
<dbReference type="FunFam" id="3.50.30.80:FF:000001">
    <property type="entry name" value="Dihydroxy-acid dehydratase"/>
    <property type="match status" value="1"/>
</dbReference>
<dbReference type="PROSITE" id="PS00887">
    <property type="entry name" value="ILVD_EDD_2"/>
    <property type="match status" value="1"/>
</dbReference>
<dbReference type="InterPro" id="IPR042096">
    <property type="entry name" value="Dihydro-acid_dehy_C"/>
</dbReference>
<dbReference type="SUPFAM" id="SSF143975">
    <property type="entry name" value="IlvD/EDD N-terminal domain-like"/>
    <property type="match status" value="1"/>
</dbReference>
<dbReference type="InterPro" id="IPR056740">
    <property type="entry name" value="ILV_EDD_C"/>
</dbReference>
<dbReference type="Proteomes" id="UP000754226">
    <property type="component" value="Unassembled WGS sequence"/>
</dbReference>
<dbReference type="PROSITE" id="PS00886">
    <property type="entry name" value="ILVD_EDD_1"/>
    <property type="match status" value="1"/>
</dbReference>
<sequence>MTLIDPNAEAYYIGLMNAAGYRGKDLKKPIIGIVNSWNDVNPGHKPLKELAQYVKEGVWAAGGAPAEFTVPAPCDGMAQLRGMQYVLASRDLIAGSIETMVRAHHFDGLVFLCACDKIVPAMLMAAASLDLPSLFLTPGSMLPYEENGVTYATPDLKEAIGAYRAGKIDETTFSRFRQNICASCGTCSMYGTANTMAVFTEAIGLAPFGSATLPFCVSQKVKEARDVGERIVALTREKVTARSFLTKKSLENGILHTSATGGSSNFALHILAIASVAEVPLTLEEFDKIQEQVPVIAKFKPASQYNMVDYGKAGGSLGTLKTIAPFLHKDVPLAMGGTLGEALAAFTGPIDRNVIHELTDPLFEKGCYSVLYGNLAPNGAVVKKSGVDPAMFVHRGPAVVFDSEEEVMETFLHKDIKPGSVLVIRYEGPKGGPGMREMSIPAAMLIGMGLQKSVAMITDGRFSGASRGPCVGHVSPEAWDDGPIACVKNGDMIHIDLNQHLLEVELSDEELSRRKKDIQKPDHPAFGVMKRYRGIVSGAEKGALWLY</sequence>
<dbReference type="GO" id="GO:0005829">
    <property type="term" value="C:cytosol"/>
    <property type="evidence" value="ECO:0007669"/>
    <property type="project" value="TreeGrafter"/>
</dbReference>
<evidence type="ECO:0000259" key="9">
    <source>
        <dbReference type="Pfam" id="PF24877"/>
    </source>
</evidence>
<dbReference type="SUPFAM" id="SSF52016">
    <property type="entry name" value="LeuD/IlvD-like"/>
    <property type="match status" value="1"/>
</dbReference>
<dbReference type="GO" id="GO:0016836">
    <property type="term" value="F:hydro-lyase activity"/>
    <property type="evidence" value="ECO:0007669"/>
    <property type="project" value="TreeGrafter"/>
</dbReference>
<keyword evidence="5" id="KW-0411">Iron-sulfur</keyword>
<evidence type="ECO:0000256" key="6">
    <source>
        <dbReference type="ARBA" id="ARBA00023239"/>
    </source>
</evidence>
<evidence type="ECO:0000256" key="4">
    <source>
        <dbReference type="ARBA" id="ARBA00023004"/>
    </source>
</evidence>
<evidence type="ECO:0000256" key="7">
    <source>
        <dbReference type="ARBA" id="ARBA00023304"/>
    </source>
</evidence>
<dbReference type="EMBL" id="JAGZCZ010000017">
    <property type="protein sequence ID" value="MBS5520625.1"/>
    <property type="molecule type" value="Genomic_DNA"/>
</dbReference>
<dbReference type="GO" id="GO:0046872">
    <property type="term" value="F:metal ion binding"/>
    <property type="evidence" value="ECO:0007669"/>
    <property type="project" value="UniProtKB-KW"/>
</dbReference>
<feature type="domain" description="Dihydroxy-acid/6-phosphogluconate dehydratase N-terminal" evidence="8">
    <location>
        <begin position="28"/>
        <end position="341"/>
    </location>
</feature>
<dbReference type="InterPro" id="IPR000581">
    <property type="entry name" value="ILV_EDD_N"/>
</dbReference>
<keyword evidence="3" id="KW-0479">Metal-binding</keyword>
<evidence type="ECO:0000313" key="11">
    <source>
        <dbReference type="Proteomes" id="UP000754226"/>
    </source>
</evidence>
<comment type="similarity">
    <text evidence="1">Belongs to the IlvD/Edd family.</text>
</comment>
<dbReference type="Pfam" id="PF24877">
    <property type="entry name" value="ILV_EDD_C"/>
    <property type="match status" value="1"/>
</dbReference>